<dbReference type="InterPro" id="IPR014198">
    <property type="entry name" value="Spore_III_AB"/>
</dbReference>
<dbReference type="RefSeq" id="WP_262400650.1">
    <property type="nucleotide sequence ID" value="NZ_JACRTB010000023.1"/>
</dbReference>
<gene>
    <name evidence="2" type="ORF">H8717_12300</name>
</gene>
<proteinExistence type="predicted"/>
<dbReference type="Pfam" id="PF09548">
    <property type="entry name" value="Spore_III_AB"/>
    <property type="match status" value="1"/>
</dbReference>
<dbReference type="EMBL" id="JACRTB010000023">
    <property type="protein sequence ID" value="MBC8577184.1"/>
    <property type="molecule type" value="Genomic_DNA"/>
</dbReference>
<comment type="caution">
    <text evidence="2">The sequence shown here is derived from an EMBL/GenBank/DDBJ whole genome shotgun (WGS) entry which is preliminary data.</text>
</comment>
<evidence type="ECO:0000313" key="3">
    <source>
        <dbReference type="Proteomes" id="UP000658131"/>
    </source>
</evidence>
<protein>
    <submittedName>
        <fullName evidence="2">Stage III sporulation protein AB</fullName>
    </submittedName>
</protein>
<sequence length="170" mass="18161">MSLLKPLGLLLLAGSCILGGAIRGFGFHRRCAALEEARGLLLSLRGQLAFTLAPPADLLCAALEDPSLKRCDYLSEACRKISEGQDAASSWTQAVAQSSEPFTGEDRAQLFRVGEILGKSDLETQISQLSFLAQRLEQQAEQAREQAGTRARLSTTLGALSGLALAVLLF</sequence>
<dbReference type="PROSITE" id="PS51257">
    <property type="entry name" value="PROKAR_LIPOPROTEIN"/>
    <property type="match status" value="1"/>
</dbReference>
<dbReference type="Proteomes" id="UP000658131">
    <property type="component" value="Unassembled WGS sequence"/>
</dbReference>
<reference evidence="2 3" key="1">
    <citation type="submission" date="2020-08" db="EMBL/GenBank/DDBJ databases">
        <title>Genome public.</title>
        <authorList>
            <person name="Liu C."/>
            <person name="Sun Q."/>
        </authorList>
    </citation>
    <scope>NUCLEOTIDE SEQUENCE [LARGE SCALE GENOMIC DNA]</scope>
    <source>
        <strain evidence="2 3">BX1</strain>
    </source>
</reference>
<keyword evidence="3" id="KW-1185">Reference proteome</keyword>
<feature type="coiled-coil region" evidence="1">
    <location>
        <begin position="119"/>
        <end position="146"/>
    </location>
</feature>
<evidence type="ECO:0000313" key="2">
    <source>
        <dbReference type="EMBL" id="MBC8577184.1"/>
    </source>
</evidence>
<keyword evidence="1" id="KW-0175">Coiled coil</keyword>
<accession>A0ABR7NLL2</accession>
<organism evidence="2 3">
    <name type="scientific">Yanshouia hominis</name>
    <dbReference type="NCBI Taxonomy" id="2763673"/>
    <lineage>
        <taxon>Bacteria</taxon>
        <taxon>Bacillati</taxon>
        <taxon>Bacillota</taxon>
        <taxon>Clostridia</taxon>
        <taxon>Eubacteriales</taxon>
        <taxon>Oscillospiraceae</taxon>
        <taxon>Yanshouia</taxon>
    </lineage>
</organism>
<name>A0ABR7NLL2_9FIRM</name>
<evidence type="ECO:0000256" key="1">
    <source>
        <dbReference type="SAM" id="Coils"/>
    </source>
</evidence>